<dbReference type="RefSeq" id="WP_208918743.1">
    <property type="nucleotide sequence ID" value="NZ_LT840184.1"/>
</dbReference>
<dbReference type="InterPro" id="IPR023393">
    <property type="entry name" value="START-like_dom_sf"/>
</dbReference>
<dbReference type="STRING" id="1313296.SAMN05661091_1877"/>
<evidence type="ECO:0000313" key="2">
    <source>
        <dbReference type="Proteomes" id="UP000192940"/>
    </source>
</evidence>
<proteinExistence type="predicted"/>
<gene>
    <name evidence="1" type="ORF">SAMN05661091_1877</name>
</gene>
<dbReference type="Gene3D" id="3.30.530.20">
    <property type="match status" value="1"/>
</dbReference>
<evidence type="ECO:0000313" key="1">
    <source>
        <dbReference type="EMBL" id="SMF80727.1"/>
    </source>
</evidence>
<dbReference type="CDD" id="cd07820">
    <property type="entry name" value="SRPBCC_3"/>
    <property type="match status" value="1"/>
</dbReference>
<organism evidence="1 2">
    <name type="scientific">Paenibacillus uliginis N3/975</name>
    <dbReference type="NCBI Taxonomy" id="1313296"/>
    <lineage>
        <taxon>Bacteria</taxon>
        <taxon>Bacillati</taxon>
        <taxon>Bacillota</taxon>
        <taxon>Bacilli</taxon>
        <taxon>Bacillales</taxon>
        <taxon>Paenibacillaceae</taxon>
        <taxon>Paenibacillus</taxon>
    </lineage>
</organism>
<protein>
    <recommendedName>
        <fullName evidence="3">Ligand-binding SRPBCC domain-containing protein</fullName>
    </recommendedName>
</protein>
<dbReference type="AlphaFoldDB" id="A0A1X7H6R0"/>
<dbReference type="SUPFAM" id="SSF55961">
    <property type="entry name" value="Bet v1-like"/>
    <property type="match status" value="1"/>
</dbReference>
<evidence type="ECO:0008006" key="3">
    <source>
        <dbReference type="Google" id="ProtNLM"/>
    </source>
</evidence>
<accession>A0A1X7H6R0</accession>
<reference evidence="1 2" key="1">
    <citation type="submission" date="2017-04" db="EMBL/GenBank/DDBJ databases">
        <authorList>
            <person name="Afonso C.L."/>
            <person name="Miller P.J."/>
            <person name="Scott M.A."/>
            <person name="Spackman E."/>
            <person name="Goraichik I."/>
            <person name="Dimitrov K.M."/>
            <person name="Suarez D.L."/>
            <person name="Swayne D.E."/>
        </authorList>
    </citation>
    <scope>NUCLEOTIDE SEQUENCE [LARGE SCALE GENOMIC DNA]</scope>
    <source>
        <strain evidence="1 2">N3/975</strain>
    </source>
</reference>
<keyword evidence="2" id="KW-1185">Reference proteome</keyword>
<dbReference type="EMBL" id="LT840184">
    <property type="protein sequence ID" value="SMF80727.1"/>
    <property type="molecule type" value="Genomic_DNA"/>
</dbReference>
<sequence>MIKIATEIGIMAPIHICFDFARDIDLHTQTVWPHTKERAVEGVTSGMIGQEEFVTFEATHFLIRQRLSSQITEYKRPYLFVDTMSRGAFKSLKHEHHFIDLGITTIMQDVLYLEAPLGPLGWIAERVVLKSYMRQFLIYRNRELKSRIEEYSREYY</sequence>
<name>A0A1X7H6R0_9BACL</name>
<dbReference type="Proteomes" id="UP000192940">
    <property type="component" value="Chromosome I"/>
</dbReference>